<comment type="caution">
    <text evidence="2">The sequence shown here is derived from an EMBL/GenBank/DDBJ whole genome shotgun (WGS) entry which is preliminary data.</text>
</comment>
<keyword evidence="1" id="KW-0812">Transmembrane</keyword>
<feature type="transmembrane region" description="Helical" evidence="1">
    <location>
        <begin position="35"/>
        <end position="54"/>
    </location>
</feature>
<feature type="transmembrane region" description="Helical" evidence="1">
    <location>
        <begin position="6"/>
        <end position="23"/>
    </location>
</feature>
<keyword evidence="3" id="KW-1185">Reference proteome</keyword>
<keyword evidence="1" id="KW-0472">Membrane</keyword>
<sequence length="150" mass="16858">MKLNLYLLSFLLSASFFVVLIYMIRGRKLREQYALLWLALSAIMMTLSLFPSVIDRMARLIGVAYAPSLLYLLGLVFVLFLLLHLTIAMSATTRRVIDLTQTLALLEQRNISADNGCAGQQEEARIKLPCHNTQVFADKSHRTDPGGKTI</sequence>
<dbReference type="Pfam" id="PF10066">
    <property type="entry name" value="DUF2304"/>
    <property type="match status" value="1"/>
</dbReference>
<dbReference type="RefSeq" id="WP_282910190.1">
    <property type="nucleotide sequence ID" value="NZ_JAGRPV010000001.1"/>
</dbReference>
<keyword evidence="1" id="KW-1133">Transmembrane helix</keyword>
<name>A0ABT6TM77_9BACL</name>
<evidence type="ECO:0000313" key="2">
    <source>
        <dbReference type="EMBL" id="MDI4647425.1"/>
    </source>
</evidence>
<protein>
    <submittedName>
        <fullName evidence="2">DUF2304 domain-containing protein</fullName>
    </submittedName>
</protein>
<accession>A0ABT6TM77</accession>
<evidence type="ECO:0000256" key="1">
    <source>
        <dbReference type="SAM" id="Phobius"/>
    </source>
</evidence>
<dbReference type="InterPro" id="IPR019277">
    <property type="entry name" value="DUF2304"/>
</dbReference>
<feature type="transmembrane region" description="Helical" evidence="1">
    <location>
        <begin position="60"/>
        <end position="85"/>
    </location>
</feature>
<evidence type="ECO:0000313" key="3">
    <source>
        <dbReference type="Proteomes" id="UP001161691"/>
    </source>
</evidence>
<dbReference type="Proteomes" id="UP001161691">
    <property type="component" value="Unassembled WGS sequence"/>
</dbReference>
<gene>
    <name evidence="2" type="ORF">KB449_20805</name>
</gene>
<proteinExistence type="predicted"/>
<dbReference type="EMBL" id="JAGRPV010000001">
    <property type="protein sequence ID" value="MDI4647425.1"/>
    <property type="molecule type" value="Genomic_DNA"/>
</dbReference>
<organism evidence="2 3">
    <name type="scientific">Cohnella hashimotonis</name>
    <dbReference type="NCBI Taxonomy" id="2826895"/>
    <lineage>
        <taxon>Bacteria</taxon>
        <taxon>Bacillati</taxon>
        <taxon>Bacillota</taxon>
        <taxon>Bacilli</taxon>
        <taxon>Bacillales</taxon>
        <taxon>Paenibacillaceae</taxon>
        <taxon>Cohnella</taxon>
    </lineage>
</organism>
<reference evidence="2" key="1">
    <citation type="submission" date="2023-04" db="EMBL/GenBank/DDBJ databases">
        <title>Comparative genomic analysis of Cohnella hashimotonis sp. nov., isolated from the International Space Station.</title>
        <authorList>
            <person name="Venkateswaran K."/>
            <person name="Simpson A."/>
        </authorList>
    </citation>
    <scope>NUCLEOTIDE SEQUENCE</scope>
    <source>
        <strain evidence="2">F6_2S_P_1</strain>
    </source>
</reference>